<accession>A0A382GXH5</accession>
<gene>
    <name evidence="2" type="ORF">METZ01_LOCUS232241</name>
</gene>
<reference evidence="2" key="1">
    <citation type="submission" date="2018-05" db="EMBL/GenBank/DDBJ databases">
        <authorList>
            <person name="Lanie J.A."/>
            <person name="Ng W.-L."/>
            <person name="Kazmierczak K.M."/>
            <person name="Andrzejewski T.M."/>
            <person name="Davidsen T.M."/>
            <person name="Wayne K.J."/>
            <person name="Tettelin H."/>
            <person name="Glass J.I."/>
            <person name="Rusch D."/>
            <person name="Podicherti R."/>
            <person name="Tsui H.-C.T."/>
            <person name="Winkler M.E."/>
        </authorList>
    </citation>
    <scope>NUCLEOTIDE SEQUENCE</scope>
</reference>
<sequence>MAVVKEASGNGGGAVGSGPENKLSSVNRGASTVIANLVPAYIGERAHDVASDKNYVGKRVDGDFNTDALTNADWVVDERG</sequence>
<dbReference type="AlphaFoldDB" id="A0A382GXH5"/>
<feature type="region of interest" description="Disordered" evidence="1">
    <location>
        <begin position="1"/>
        <end position="25"/>
    </location>
</feature>
<evidence type="ECO:0000256" key="1">
    <source>
        <dbReference type="SAM" id="MobiDB-lite"/>
    </source>
</evidence>
<protein>
    <submittedName>
        <fullName evidence="2">Uncharacterized protein</fullName>
    </submittedName>
</protein>
<name>A0A382GXH5_9ZZZZ</name>
<proteinExistence type="predicted"/>
<dbReference type="EMBL" id="UINC01057813">
    <property type="protein sequence ID" value="SVB79387.1"/>
    <property type="molecule type" value="Genomic_DNA"/>
</dbReference>
<evidence type="ECO:0000313" key="2">
    <source>
        <dbReference type="EMBL" id="SVB79387.1"/>
    </source>
</evidence>
<organism evidence="2">
    <name type="scientific">marine metagenome</name>
    <dbReference type="NCBI Taxonomy" id="408172"/>
    <lineage>
        <taxon>unclassified sequences</taxon>
        <taxon>metagenomes</taxon>
        <taxon>ecological metagenomes</taxon>
    </lineage>
</organism>